<name>K6Z5N7_9ALTE</name>
<comment type="caution">
    <text evidence="1">The sequence shown here is derived from an EMBL/GenBank/DDBJ whole genome shotgun (WGS) entry which is preliminary data.</text>
</comment>
<gene>
    <name evidence="1" type="ORF">GPLA_0605</name>
</gene>
<proteinExistence type="predicted"/>
<dbReference type="EMBL" id="BAER01000017">
    <property type="protein sequence ID" value="GAC31521.1"/>
    <property type="molecule type" value="Genomic_DNA"/>
</dbReference>
<organism evidence="1 2">
    <name type="scientific">Paraglaciecola polaris LMG 21857</name>
    <dbReference type="NCBI Taxonomy" id="1129793"/>
    <lineage>
        <taxon>Bacteria</taxon>
        <taxon>Pseudomonadati</taxon>
        <taxon>Pseudomonadota</taxon>
        <taxon>Gammaproteobacteria</taxon>
        <taxon>Alteromonadales</taxon>
        <taxon>Alteromonadaceae</taxon>
        <taxon>Paraglaciecola</taxon>
    </lineage>
</organism>
<dbReference type="Proteomes" id="UP000006322">
    <property type="component" value="Unassembled WGS sequence"/>
</dbReference>
<protein>
    <submittedName>
        <fullName evidence="1">Uncharacterized protein</fullName>
    </submittedName>
</protein>
<evidence type="ECO:0000313" key="1">
    <source>
        <dbReference type="EMBL" id="GAC31521.1"/>
    </source>
</evidence>
<accession>K6Z5N7</accession>
<reference evidence="2" key="1">
    <citation type="journal article" date="2014" name="Environ. Microbiol.">
        <title>Comparative genomics of the marine bacterial genus Glaciecola reveals the high degree of genomic diversity and genomic characteristic for cold adaptation.</title>
        <authorList>
            <person name="Qin Q.L."/>
            <person name="Xie B.B."/>
            <person name="Yu Y."/>
            <person name="Shu Y.L."/>
            <person name="Rong J.C."/>
            <person name="Zhang Y.J."/>
            <person name="Zhao D.L."/>
            <person name="Chen X.L."/>
            <person name="Zhang X.Y."/>
            <person name="Chen B."/>
            <person name="Zhou B.C."/>
            <person name="Zhang Y.Z."/>
        </authorList>
    </citation>
    <scope>NUCLEOTIDE SEQUENCE [LARGE SCALE GENOMIC DNA]</scope>
    <source>
        <strain evidence="2">LMG 21857</strain>
    </source>
</reference>
<evidence type="ECO:0000313" key="2">
    <source>
        <dbReference type="Proteomes" id="UP000006322"/>
    </source>
</evidence>
<dbReference type="AlphaFoldDB" id="K6Z5N7"/>
<dbReference type="STRING" id="1129793.GPLA_0605"/>
<sequence>MSIGQIHQFRIQDNSTNLRHVNIDSGTRVTQHNTIPSVTFRFLSLDKMQAYTLTKEVEGASYRELDKAGRYEGRVSLQEDRLDELNIFFVRQQISLSDCDIHIEAADVFCVEVSTPSIVNKLLKHIDCQLTFSFKRR</sequence>
<keyword evidence="2" id="KW-1185">Reference proteome</keyword>